<dbReference type="InterPro" id="IPR000253">
    <property type="entry name" value="FHA_dom"/>
</dbReference>
<dbReference type="FunFam" id="1.20.5.170:FF:000050">
    <property type="entry name" value="E3 ubiquitin-protein ligase RNF8"/>
    <property type="match status" value="1"/>
</dbReference>
<dbReference type="FunFam" id="2.60.200.20:FF:000015">
    <property type="entry name" value="E3 ubiquitin-protein ligase RNF8"/>
    <property type="match status" value="1"/>
</dbReference>
<comment type="PTM">
    <text evidence="14">Autoubiquitinated through 'Lys-48' and 'Lys-63' of ubiquitin. 'Lys-63' polyubiquitination is mediated by UBE2N. 'Lys-29'-type polyubiquitination is also observed, but it doesn't require its own functional RING-type zinc finger.</text>
</comment>
<dbReference type="HAMAP" id="MF_03067">
    <property type="entry name" value="RNF8"/>
    <property type="match status" value="1"/>
</dbReference>
<dbReference type="Pfam" id="PF00498">
    <property type="entry name" value="FHA"/>
    <property type="match status" value="1"/>
</dbReference>
<keyword evidence="5 14" id="KW-0227">DNA damage</keyword>
<evidence type="ECO:0000259" key="20">
    <source>
        <dbReference type="PROSITE" id="PS50174"/>
    </source>
</evidence>
<evidence type="ECO:0000256" key="3">
    <source>
        <dbReference type="ARBA" id="ARBA00022679"/>
    </source>
</evidence>
<keyword evidence="4 14" id="KW-0479">Metal-binding</keyword>
<evidence type="ECO:0000259" key="19">
    <source>
        <dbReference type="PROSITE" id="PS50089"/>
    </source>
</evidence>
<comment type="similarity">
    <text evidence="1">Belongs to the CHFR family.</text>
</comment>
<dbReference type="GO" id="GO:0006370">
    <property type="term" value="P:7-methylguanosine mRNA capping"/>
    <property type="evidence" value="ECO:0007669"/>
    <property type="project" value="UniProtKB-UniRule"/>
</dbReference>
<dbReference type="Gene3D" id="3.40.50.12760">
    <property type="match status" value="1"/>
</dbReference>
<dbReference type="SUPFAM" id="SSF49879">
    <property type="entry name" value="SMAD/FHA domain"/>
    <property type="match status" value="1"/>
</dbReference>
<dbReference type="UniPathway" id="UPA00143"/>
<dbReference type="GO" id="GO:0003676">
    <property type="term" value="F:nucleic acid binding"/>
    <property type="evidence" value="ECO:0007669"/>
    <property type="project" value="UniProtKB-UniRule"/>
</dbReference>
<dbReference type="SUPFAM" id="SSF57850">
    <property type="entry name" value="RING/U-box"/>
    <property type="match status" value="1"/>
</dbReference>
<keyword evidence="15" id="KW-0489">Methyltransferase</keyword>
<evidence type="ECO:0000256" key="4">
    <source>
        <dbReference type="ARBA" id="ARBA00022723"/>
    </source>
</evidence>
<keyword evidence="13 14" id="KW-0539">Nucleus</keyword>
<keyword evidence="8 14" id="KW-0862">Zinc</keyword>
<dbReference type="GO" id="GO:0051301">
    <property type="term" value="P:cell division"/>
    <property type="evidence" value="ECO:0007669"/>
    <property type="project" value="UniProtKB-KW"/>
</dbReference>
<keyword evidence="14" id="KW-0832">Ubl conjugation</keyword>
<evidence type="ECO:0000313" key="22">
    <source>
        <dbReference type="Proteomes" id="UP000664940"/>
    </source>
</evidence>
<dbReference type="InterPro" id="IPR008984">
    <property type="entry name" value="SMAD_FHA_dom_sf"/>
</dbReference>
<organism evidence="21 22">
    <name type="scientific">Phyllostomus discolor</name>
    <name type="common">pale spear-nosed bat</name>
    <dbReference type="NCBI Taxonomy" id="89673"/>
    <lineage>
        <taxon>Eukaryota</taxon>
        <taxon>Metazoa</taxon>
        <taxon>Chordata</taxon>
        <taxon>Craniata</taxon>
        <taxon>Vertebrata</taxon>
        <taxon>Euteleostomi</taxon>
        <taxon>Mammalia</taxon>
        <taxon>Eutheria</taxon>
        <taxon>Laurasiatheria</taxon>
        <taxon>Chiroptera</taxon>
        <taxon>Yangochiroptera</taxon>
        <taxon>Phyllostomidae</taxon>
        <taxon>Phyllostominae</taxon>
        <taxon>Phyllostomus</taxon>
    </lineage>
</organism>
<dbReference type="Gene3D" id="3.30.40.10">
    <property type="entry name" value="Zinc/RING finger domain, C3HC4 (zinc finger)"/>
    <property type="match status" value="1"/>
</dbReference>
<dbReference type="SMART" id="SM00240">
    <property type="entry name" value="FHA"/>
    <property type="match status" value="1"/>
</dbReference>
<feature type="region of interest" description="Disordered" evidence="17">
    <location>
        <begin position="485"/>
        <end position="504"/>
    </location>
</feature>
<keyword evidence="12 14" id="KW-0234">DNA repair</keyword>
<dbReference type="Pfam" id="PF01585">
    <property type="entry name" value="G-patch"/>
    <property type="match status" value="1"/>
</dbReference>
<evidence type="ECO:0000256" key="5">
    <source>
        <dbReference type="ARBA" id="ARBA00022763"/>
    </source>
</evidence>
<proteinExistence type="inferred from homology"/>
<dbReference type="PROSITE" id="PS50089">
    <property type="entry name" value="ZF_RING_2"/>
    <property type="match status" value="1"/>
</dbReference>
<comment type="caution">
    <text evidence="14">According to a well-established model, RNF8 initiate H2A 'Lys-63'-linked ubiquitination leading to recruitment of RNF168 to amplify H2A 'Lys-63'-linked ubiquitination. However, other data suggest that RNF168 is the priming ubiquitin ligase by mediating monoubiquitination of 'Lys-13' and 'Lys-15' of nucleosomal histone H2A (H2AK13Ub and H2AK15Ub respectively). These data suggest that RNF168 might be recruited to DSBs sites in a RNF8-dependent manner by binding to non-histone proteins ubiquitinated via 'Lys-63'-linked and initiates monoubiquitination of H2A, which is then amplified by RNF8. Additional evidences are however required to confirm these data.</text>
</comment>
<feature type="coiled-coil region" evidence="16">
    <location>
        <begin position="258"/>
        <end position="394"/>
    </location>
</feature>
<dbReference type="CDD" id="cd16535">
    <property type="entry name" value="RING-HC_RNF8"/>
    <property type="match status" value="1"/>
</dbReference>
<keyword evidence="14" id="KW-0131">Cell cycle</keyword>
<keyword evidence="3 14" id="KW-0808">Transferase</keyword>
<dbReference type="GO" id="GO:0043130">
    <property type="term" value="F:ubiquitin binding"/>
    <property type="evidence" value="ECO:0007669"/>
    <property type="project" value="UniProtKB-UniRule"/>
</dbReference>
<comment type="domain">
    <text evidence="14">The FHA domain specifically recognizes and binds ATM-phosphorylated MDC1 and phosphorylated HERC2.</text>
</comment>
<keyword evidence="14" id="KW-0158">Chromosome</keyword>
<dbReference type="PROSITE" id="PS00518">
    <property type="entry name" value="ZF_RING_1"/>
    <property type="match status" value="1"/>
</dbReference>
<dbReference type="SMART" id="SM00443">
    <property type="entry name" value="G_patch"/>
    <property type="match status" value="1"/>
</dbReference>
<dbReference type="GO" id="GO:0003682">
    <property type="term" value="F:chromatin binding"/>
    <property type="evidence" value="ECO:0007669"/>
    <property type="project" value="UniProtKB-UniRule"/>
</dbReference>
<feature type="domain" description="G-patch" evidence="20">
    <location>
        <begin position="525"/>
        <end position="571"/>
    </location>
</feature>
<dbReference type="InterPro" id="IPR018957">
    <property type="entry name" value="Znf_C3HC4_RING-type"/>
</dbReference>
<dbReference type="Gene3D" id="1.20.5.170">
    <property type="match status" value="1"/>
</dbReference>
<keyword evidence="10 14" id="KW-0779">Telomere</keyword>
<dbReference type="InterPro" id="IPR001841">
    <property type="entry name" value="Znf_RING"/>
</dbReference>
<protein>
    <recommendedName>
        <fullName evidence="14">E3 ubiquitin-protein ligase RNF8</fullName>
        <ecNumber evidence="14">2.3.2.27</ecNumber>
    </recommendedName>
    <alternativeName>
        <fullName evidence="14">RING finger protein 8</fullName>
    </alternativeName>
    <alternativeName>
        <fullName evidence="14">RING-type E3 ubiquitin transferase RNF8</fullName>
    </alternativeName>
</protein>
<evidence type="ECO:0000256" key="13">
    <source>
        <dbReference type="ARBA" id="ARBA00023242"/>
    </source>
</evidence>
<dbReference type="EMBL" id="JABVXQ010000004">
    <property type="protein sequence ID" value="KAF6115877.1"/>
    <property type="molecule type" value="Genomic_DNA"/>
</dbReference>
<evidence type="ECO:0000256" key="14">
    <source>
        <dbReference type="HAMAP-Rule" id="MF_03067"/>
    </source>
</evidence>
<dbReference type="PANTHER" id="PTHR16121:SF0">
    <property type="entry name" value="CAP-SPECIFIC MRNA (NUCLEOSIDE-2'-O-)-METHYLTRANSFERASE 1"/>
    <property type="match status" value="1"/>
</dbReference>
<comment type="subcellular location">
    <subcellularLocation>
        <location evidence="14">Nucleus</location>
    </subcellularLocation>
    <subcellularLocation>
        <location evidence="14">Cytoplasm</location>
    </subcellularLocation>
    <subcellularLocation>
        <location evidence="14">Midbody</location>
    </subcellularLocation>
    <subcellularLocation>
        <location evidence="14">Chromosome</location>
        <location evidence="14">Telomere</location>
    </subcellularLocation>
    <text evidence="14">Recruited at uncapped telomeres. Following DNA double-strand breaks, recruited to the sites of damage. During prophase, concomitant with nuclear envelope breakdown, localizes throughout the cell, with a dotted pattern. In telophase, again in the nucleus and also with a discrete dotted pattern in the cytoplasm. In late telophase and during cytokinesis, localizes in the midbody of the tubulin bridge joining the daughter cells. Does not seem to be associated with condensed chromosomes at any time during the cell cycle. During spermatogenesis, sequestered in the cytoplasm by PIWIL1: RNF8 is released following ubiquitination and degradation of PIWIL1.</text>
</comment>
<dbReference type="InterPro" id="IPR050851">
    <property type="entry name" value="mRNA_Cap_2O-Ribose_MeTrfase"/>
</dbReference>
<evidence type="ECO:0000256" key="7">
    <source>
        <dbReference type="ARBA" id="ARBA00022786"/>
    </source>
</evidence>
<comment type="subunit">
    <text evidence="14">Homodimer. Forms a E2-E3 ubiquitin ligase complex composed of the RNF8 homodimer and a E2 heterodimer of UBE2N and UBE2V2. Interacts with class III E2s, including UBE2E1, UBE2E2, and UBE2E3 and with UBE2N. Interacts with RXRA. Interacts (via FHA domain) with phosphorylated HERC2 (via C-terminus). Interacts with PIWIL1; leading to sequester RNF8 in the cytoplasm.</text>
</comment>
<comment type="similarity">
    <text evidence="14">Belongs to the RNF8 family.</text>
</comment>
<evidence type="ECO:0000256" key="1">
    <source>
        <dbReference type="ARBA" id="ARBA00005797"/>
    </source>
</evidence>
<dbReference type="GO" id="GO:0004483">
    <property type="term" value="F:methyltransferase cap1 activity"/>
    <property type="evidence" value="ECO:0007669"/>
    <property type="project" value="UniProtKB-UniRule"/>
</dbReference>
<dbReference type="GO" id="GO:0006325">
    <property type="term" value="P:chromatin organization"/>
    <property type="evidence" value="ECO:0007669"/>
    <property type="project" value="UniProtKB-KW"/>
</dbReference>
<dbReference type="GO" id="GO:0008270">
    <property type="term" value="F:zinc ion binding"/>
    <property type="evidence" value="ECO:0007669"/>
    <property type="project" value="UniProtKB-KW"/>
</dbReference>
<dbReference type="PROSITE" id="PS50174">
    <property type="entry name" value="G_PATCH"/>
    <property type="match status" value="1"/>
</dbReference>
<dbReference type="AlphaFoldDB" id="A0A834AQM1"/>
<dbReference type="GO" id="GO:0016567">
    <property type="term" value="P:protein ubiquitination"/>
    <property type="evidence" value="ECO:0007669"/>
    <property type="project" value="UniProtKB-UniRule"/>
</dbReference>
<dbReference type="GO" id="GO:0010212">
    <property type="term" value="P:response to ionizing radiation"/>
    <property type="evidence" value="ECO:0007669"/>
    <property type="project" value="UniProtKB-UniRule"/>
</dbReference>
<dbReference type="InterPro" id="IPR000467">
    <property type="entry name" value="G_patch_dom"/>
</dbReference>
<keyword evidence="14" id="KW-0963">Cytoplasm</keyword>
<keyword evidence="11 15" id="KW-0506">mRNA capping</keyword>
<keyword evidence="14" id="KW-0498">Mitosis</keyword>
<evidence type="ECO:0000256" key="2">
    <source>
        <dbReference type="ARBA" id="ARBA00022664"/>
    </source>
</evidence>
<accession>A0A834AQM1</accession>
<keyword evidence="9 14" id="KW-0156">Chromatin regulator</keyword>
<evidence type="ECO:0000313" key="21">
    <source>
        <dbReference type="EMBL" id="KAF6115877.1"/>
    </source>
</evidence>
<dbReference type="GO" id="GO:0061630">
    <property type="term" value="F:ubiquitin protein ligase activity"/>
    <property type="evidence" value="ECO:0007669"/>
    <property type="project" value="UniProtKB-EC"/>
</dbReference>
<sequence length="718" mass="81986">MGDPGSLVPRDRHGGRSWCLRRVGMDAEWLLLEDGNEVTLGRGLGVTYQLVSKICPLMISRNHCVLKQNTEGQWTIMDNKSLNGVWLNKVRLQPLEVYSIHKGDHIQLGVALENKENAEYEYEVTEEDWEKIHPYLSPTSDQLMEKNKGSRTKRKCSLDELEAPEAEGPSHLKSKMNRTSCEPGQPLKSHGKGEMASQPSEYLEPKLTSLEPSEHTTGPHVHLSPAKVLELQHEEQRASDPLVSQSRLELIKVTMSRILKLKTQMQEKQEAVLNEKKQTQKGDSKNIVQMEQELQDLQSQLWAEQAQQQARVEQLEKTFQEEQQYLQGLEKEQGEENLKQQLAQALQEHWALMEELNRSKKDFEAILQAKNRELEQTKEEKEKVQAQKEEVLSHMNDVLENELQCIICSEYFIEAVTLNCAHSFCSFCINEWMKRKVECPICRKDIKSKTPSLVLDNCISKMVDNLSSEVRERRIDLIKGRKVSTTSLSGSDSDTEGKQHSSDSFNDAFKADSLVEGTSSRYSMYNSVSRKLMAKMGFKEGEGLGKHNQGRKDIVEASNQKGRRGLGLTLQGFDQELNVDWRDEPEPSACEQVSWFPECTTEIPDTQEMSDWMVVGKQKMIIEDETEFCGEDLLHSVLQCKSVFDVLDGEEMRRARTRANPYEMIRGVFFLNRAAMKMANMDFVFDRIFTNPRDSYGAQVASRSTCCGGRSGTRRALE</sequence>
<comment type="function">
    <text evidence="15">S-adenosyl-L-methionine-dependent methyltransferase that mediates RNA cap1 2'-O-ribose methylation to the 5'-cap structure of RNAs. Methylates the ribose of the first nucleotide of a m(7)GpppG-capped mRNA to produce m(7)GpppNmp (cap1).</text>
</comment>
<feature type="domain" description="FHA" evidence="18">
    <location>
        <begin position="38"/>
        <end position="92"/>
    </location>
</feature>
<evidence type="ECO:0000256" key="17">
    <source>
        <dbReference type="SAM" id="MobiDB-lite"/>
    </source>
</evidence>
<keyword evidence="2 15" id="KW-0507">mRNA processing</keyword>
<evidence type="ECO:0000256" key="16">
    <source>
        <dbReference type="SAM" id="Coils"/>
    </source>
</evidence>
<keyword evidence="15" id="KW-0949">S-adenosyl-L-methionine</keyword>
<evidence type="ECO:0000256" key="10">
    <source>
        <dbReference type="ARBA" id="ARBA00022895"/>
    </source>
</evidence>
<name>A0A834AQM1_9CHIR</name>
<feature type="region of interest" description="Required for interaction with PIWIL1" evidence="14">
    <location>
        <begin position="68"/>
        <end position="72"/>
    </location>
</feature>
<dbReference type="GO" id="GO:0000151">
    <property type="term" value="C:ubiquitin ligase complex"/>
    <property type="evidence" value="ECO:0007669"/>
    <property type="project" value="UniProtKB-UniRule"/>
</dbReference>
<keyword evidence="7 14" id="KW-0833">Ubl conjugation pathway</keyword>
<comment type="caution">
    <text evidence="21">The sequence shown here is derived from an EMBL/GenBank/DDBJ whole genome shotgun (WGS) entry which is preliminary data.</text>
</comment>
<evidence type="ECO:0000256" key="12">
    <source>
        <dbReference type="ARBA" id="ARBA00023204"/>
    </source>
</evidence>
<dbReference type="InterPro" id="IPR017907">
    <property type="entry name" value="Znf_RING_CS"/>
</dbReference>
<evidence type="ECO:0000256" key="9">
    <source>
        <dbReference type="ARBA" id="ARBA00022853"/>
    </source>
</evidence>
<evidence type="ECO:0000256" key="8">
    <source>
        <dbReference type="ARBA" id="ARBA00022833"/>
    </source>
</evidence>
<dbReference type="Gene3D" id="2.60.200.20">
    <property type="match status" value="1"/>
</dbReference>
<comment type="pathway">
    <text evidence="14">Protein modification; protein ubiquitination.</text>
</comment>
<dbReference type="PROSITE" id="PS50006">
    <property type="entry name" value="FHA_DOMAIN"/>
    <property type="match status" value="1"/>
</dbReference>
<comment type="function">
    <text evidence="14">E3 ubiquitin-protein ligase that plays a key role in DNA damage signaling via 2 distinct roles: by mediating the 'Lys-63'-linked ubiquitination of histones H2A and H2AX and promoting the recruitment of DNA repair proteins at double-strand breaks (DSBs) sites, and by catalyzing 'Lys-48'-linked ubiquitination to remove target proteins from DNA damage sites. Following DNA DSBs, it is recruited to the sites of damage by ATM-phosphorylated MDC1 and catalyzes the 'Lys-63'-linked ubiquitination of histones H2A and H2AX, thereby promoting the formation of TP53BP1 and BRCA1 ionizing radiation-induced foci (IRIF). Also controls the recruitment of UIMC1-BRCC3 (RAP80-BRCC36) and PAXIP1/PTIP to DNA damage sites. Also recruited at DNA interstrand cross-links (ICLs) sites and catalyzes 'Lys-63'-linked ubiquitination of histones H2A and H2AX, leading to recruitment of FAAP20 and Fanconi anemia (FA) complex, followed by interstrand cross-link repair. H2A ubiquitination also mediates the ATM-dependent transcriptional silencing at regions flanking DSBs in cis, a mechanism to avoid collision between transcription and repair intermediates. Promotes the formation of 'Lys-63'-linked polyubiquitin chains via interactions with the specific ubiquitin-conjugating UBE2N/UBC13 and ubiquitinates non-histone substrates such as PCNA. Substrates that are polyubiquitinated at 'Lys-63' are usually not targeted for degradation. Also catalyzes the formation of 'Lys-48'-linked polyubiquitin chains via interaction with the ubiquitin-conjugating UBE2L6/UBCH8, leading to degradation of substrate proteins such as CHEK2, JMJD2A/KDM4A and KU80/XRCC5: it is still unclear how the preference toward 'Lys-48'- versus 'Lys-63'-linked ubiquitination is regulated but it could be due to RNF8 ability to interact with specific E2 specific ligases. For instance, interaction with phosphorylated HERC2 promotes the association between RNF8 and UBE2N/UBC13 and favors the specific formation of 'Lys-63'-linked ubiquitin chains. Promotes non-homologous end joining (NHEJ) by promoting the 'Lys-48'-linked ubiquitination and degradation the of KU80/XRCC5. Following DNA damage, mediates the ubiquitination and degradation of JMJD2A/KDM4A in collaboration with RNF168, leading to unmask H4K20me2 mark and promote the recruitment of TP53BP1 at DNA damage sites. Following DNA damage, mediates the ubiquitination and degradation of POLD4/p12, a subunit of DNA polymerase delta. In the absence of POLD4, DNA polymerase delta complex exhibits higher proofreading activity. In addition to its function in damage signaling, also plays a role in higher-order chromatin structure by mediating extensive chromatin decondensation. Involved in the activation of ATM by promoting histone H2B ubiquitination, which indirectly triggers histone H4 'Lys-16' acetylation (H4K16ac), establishing a chromatin environment that promotes efficient activation of ATM kinase. Required in the testis, where it plays a role in the replacement of histones during spermatogenesis. At uncapped telomeres, promotes the joining of deprotected chromosome ends by inducing H2A ubiquitination and TP53BP1 recruitment, suggesting that it may enhance cancer development by aggravating telomere-induced genome instability in case of telomeric crisis. Promotes the assembly of RAD51 at DNA DSBs in the absence of BRCA1 and TP53BP1 Also involved in class switch recombination in immune system, via its role in regulation of DSBs repair. May be required for proper exit from mitosis after spindle checkpoint activation and may regulate cytokinesis. May play a role in the regulation of RXRA-mediated transcriptional activity. Not involved in RXRA ubiquitination by UBE2E2.</text>
</comment>
<dbReference type="GO" id="GO:0006302">
    <property type="term" value="P:double-strand break repair"/>
    <property type="evidence" value="ECO:0007669"/>
    <property type="project" value="UniProtKB-UniRule"/>
</dbReference>
<dbReference type="GO" id="GO:0032259">
    <property type="term" value="P:methylation"/>
    <property type="evidence" value="ECO:0007669"/>
    <property type="project" value="UniProtKB-KW"/>
</dbReference>
<evidence type="ECO:0000256" key="6">
    <source>
        <dbReference type="ARBA" id="ARBA00022771"/>
    </source>
</evidence>
<dbReference type="Pfam" id="PF00097">
    <property type="entry name" value="zf-C3HC4"/>
    <property type="match status" value="1"/>
</dbReference>
<dbReference type="GO" id="GO:0016556">
    <property type="term" value="P:mRNA modification"/>
    <property type="evidence" value="ECO:0007669"/>
    <property type="project" value="UniProtKB-UniRule"/>
</dbReference>
<dbReference type="PANTHER" id="PTHR16121">
    <property type="entry name" value="CAP-SPECIFIC MRNA (NUCLEOSIDE-2'-O-)-METHYLTRANSFERASE 1-RELATED"/>
    <property type="match status" value="1"/>
</dbReference>
<dbReference type="GO" id="GO:0005634">
    <property type="term" value="C:nucleus"/>
    <property type="evidence" value="ECO:0007669"/>
    <property type="project" value="UniProtKB-SubCell"/>
</dbReference>
<keyword evidence="16" id="KW-0175">Coiled coil</keyword>
<gene>
    <name evidence="14" type="primary">RNF8</name>
    <name evidence="21" type="ORF">HJG60_016499</name>
</gene>
<dbReference type="InterPro" id="IPR017335">
    <property type="entry name" value="RNF8"/>
</dbReference>
<dbReference type="GO" id="GO:0042393">
    <property type="term" value="F:histone binding"/>
    <property type="evidence" value="ECO:0007669"/>
    <property type="project" value="UniProtKB-UniRule"/>
</dbReference>
<dbReference type="FunFam" id="3.30.40.10:FF:000242">
    <property type="entry name" value="E3 ubiquitin-protein ligase RNF8"/>
    <property type="match status" value="1"/>
</dbReference>
<dbReference type="GO" id="GO:0045739">
    <property type="term" value="P:positive regulation of DNA repair"/>
    <property type="evidence" value="ECO:0007669"/>
    <property type="project" value="UniProtKB-UniRule"/>
</dbReference>
<keyword evidence="14" id="KW-0132">Cell division</keyword>
<keyword evidence="6 14" id="KW-0863">Zinc-finger</keyword>
<dbReference type="SMART" id="SM00184">
    <property type="entry name" value="RING"/>
    <property type="match status" value="1"/>
</dbReference>
<dbReference type="InterPro" id="IPR013083">
    <property type="entry name" value="Znf_RING/FYVE/PHD"/>
</dbReference>
<dbReference type="FunFam" id="3.40.50.12760:FF:000012">
    <property type="entry name" value="E3 ubiquitin-protein ligase RNF8"/>
    <property type="match status" value="1"/>
</dbReference>
<feature type="domain" description="RING-type" evidence="19">
    <location>
        <begin position="405"/>
        <end position="443"/>
    </location>
</feature>
<evidence type="ECO:0000259" key="18">
    <source>
        <dbReference type="PROSITE" id="PS50006"/>
    </source>
</evidence>
<dbReference type="EC" id="2.3.2.27" evidence="14"/>
<comment type="catalytic activity">
    <reaction evidence="14">
        <text>S-ubiquitinyl-[E2 ubiquitin-conjugating enzyme]-L-cysteine + [acceptor protein]-L-lysine = [E2 ubiquitin-conjugating enzyme]-L-cysteine + N(6)-ubiquitinyl-[acceptor protein]-L-lysine.</text>
        <dbReference type="EC" id="2.3.2.27"/>
    </reaction>
</comment>
<dbReference type="GO" id="GO:0005737">
    <property type="term" value="C:cytoplasm"/>
    <property type="evidence" value="ECO:0007669"/>
    <property type="project" value="UniProtKB-SubCell"/>
</dbReference>
<comment type="catalytic activity">
    <reaction evidence="15">
        <text>a 5'-end (N(7)-methyl 5'-triphosphoguanosine)-ribonucleoside in mRNA + S-adenosyl-L-methionine = a 5'-end (N(7)-methyl 5'-triphosphoguanosine)-(2'-O-methyl-ribonucleoside) in mRNA + S-adenosyl-L-homocysteine + H(+)</text>
        <dbReference type="Rhea" id="RHEA:67020"/>
        <dbReference type="Rhea" id="RHEA-COMP:17167"/>
        <dbReference type="Rhea" id="RHEA-COMP:17168"/>
        <dbReference type="ChEBI" id="CHEBI:15378"/>
        <dbReference type="ChEBI" id="CHEBI:57856"/>
        <dbReference type="ChEBI" id="CHEBI:59789"/>
        <dbReference type="ChEBI" id="CHEBI:156461"/>
        <dbReference type="ChEBI" id="CHEBI:167609"/>
        <dbReference type="EC" id="2.1.1.57"/>
    </reaction>
</comment>
<evidence type="ECO:0000256" key="15">
    <source>
        <dbReference type="RuleBase" id="RU368012"/>
    </source>
</evidence>
<reference evidence="21 22" key="1">
    <citation type="journal article" date="2020" name="Nature">
        <title>Six reference-quality genomes reveal evolution of bat adaptations.</title>
        <authorList>
            <person name="Jebb D."/>
            <person name="Huang Z."/>
            <person name="Pippel M."/>
            <person name="Hughes G.M."/>
            <person name="Lavrichenko K."/>
            <person name="Devanna P."/>
            <person name="Winkler S."/>
            <person name="Jermiin L.S."/>
            <person name="Skirmuntt E.C."/>
            <person name="Katzourakis A."/>
            <person name="Burkitt-Gray L."/>
            <person name="Ray D.A."/>
            <person name="Sullivan K.A.M."/>
            <person name="Roscito J.G."/>
            <person name="Kirilenko B.M."/>
            <person name="Davalos L.M."/>
            <person name="Corthals A.P."/>
            <person name="Power M.L."/>
            <person name="Jones G."/>
            <person name="Ransome R.D."/>
            <person name="Dechmann D.K.N."/>
            <person name="Locatelli A.G."/>
            <person name="Puechmaille S.J."/>
            <person name="Fedrigo O."/>
            <person name="Jarvis E.D."/>
            <person name="Hiller M."/>
            <person name="Vernes S.C."/>
            <person name="Myers E.W."/>
            <person name="Teeling E.C."/>
        </authorList>
    </citation>
    <scope>NUCLEOTIDE SEQUENCE [LARGE SCALE GENOMIC DNA]</scope>
    <source>
        <strain evidence="21">Bat1K_MPI-CBG_1</strain>
    </source>
</reference>
<dbReference type="CDD" id="cd22663">
    <property type="entry name" value="FHA_RNF8"/>
    <property type="match status" value="1"/>
</dbReference>
<dbReference type="GO" id="GO:0000781">
    <property type="term" value="C:chromosome, telomeric region"/>
    <property type="evidence" value="ECO:0007669"/>
    <property type="project" value="UniProtKB-SubCell"/>
</dbReference>
<dbReference type="Proteomes" id="UP000664940">
    <property type="component" value="Unassembled WGS sequence"/>
</dbReference>
<evidence type="ECO:0000256" key="11">
    <source>
        <dbReference type="ARBA" id="ARBA00023042"/>
    </source>
</evidence>
<feature type="region of interest" description="Disordered" evidence="17">
    <location>
        <begin position="140"/>
        <end position="200"/>
    </location>
</feature>
<dbReference type="GO" id="GO:0030496">
    <property type="term" value="C:midbody"/>
    <property type="evidence" value="ECO:0007669"/>
    <property type="project" value="UniProtKB-SubCell"/>
</dbReference>